<sequence>MLSESEAPQQLVIGKGFEGEHRGPRQEAGLCEQDREEFRLDGAETSSWEQPSLSASASQ</sequence>
<dbReference type="Proteomes" id="UP000177480">
    <property type="component" value="Unassembled WGS sequence"/>
</dbReference>
<evidence type="ECO:0000256" key="1">
    <source>
        <dbReference type="SAM" id="MobiDB-lite"/>
    </source>
</evidence>
<evidence type="ECO:0000313" key="3">
    <source>
        <dbReference type="Proteomes" id="UP000177480"/>
    </source>
</evidence>
<dbReference type="AlphaFoldDB" id="A0A1G2G290"/>
<reference evidence="2 3" key="1">
    <citation type="journal article" date="2016" name="Nat. Commun.">
        <title>Thousands of microbial genomes shed light on interconnected biogeochemical processes in an aquifer system.</title>
        <authorList>
            <person name="Anantharaman K."/>
            <person name="Brown C.T."/>
            <person name="Hug L.A."/>
            <person name="Sharon I."/>
            <person name="Castelle C.J."/>
            <person name="Probst A.J."/>
            <person name="Thomas B.C."/>
            <person name="Singh A."/>
            <person name="Wilkins M.J."/>
            <person name="Karaoz U."/>
            <person name="Brodie E.L."/>
            <person name="Williams K.H."/>
            <person name="Hubbard S.S."/>
            <person name="Banfield J.F."/>
        </authorList>
    </citation>
    <scope>NUCLEOTIDE SEQUENCE [LARGE SCALE GENOMIC DNA]</scope>
</reference>
<dbReference type="EMBL" id="MHNK01000003">
    <property type="protein sequence ID" value="OGZ44414.1"/>
    <property type="molecule type" value="Genomic_DNA"/>
</dbReference>
<protein>
    <submittedName>
        <fullName evidence="2">Uncharacterized protein</fullName>
    </submittedName>
</protein>
<feature type="region of interest" description="Disordered" evidence="1">
    <location>
        <begin position="1"/>
        <end position="32"/>
    </location>
</feature>
<name>A0A1G2G290_9BACT</name>
<evidence type="ECO:0000313" key="2">
    <source>
        <dbReference type="EMBL" id="OGZ44414.1"/>
    </source>
</evidence>
<accession>A0A1G2G290</accession>
<dbReference type="STRING" id="1802114.A2719_04440"/>
<proteinExistence type="predicted"/>
<gene>
    <name evidence="2" type="ORF">A2719_04440</name>
</gene>
<comment type="caution">
    <text evidence="2">The sequence shown here is derived from an EMBL/GenBank/DDBJ whole genome shotgun (WGS) entry which is preliminary data.</text>
</comment>
<organism evidence="2 3">
    <name type="scientific">Candidatus Ryanbacteria bacterium RIFCSPHIGHO2_01_FULL_45_22</name>
    <dbReference type="NCBI Taxonomy" id="1802114"/>
    <lineage>
        <taxon>Bacteria</taxon>
        <taxon>Candidatus Ryaniibacteriota</taxon>
    </lineage>
</organism>